<dbReference type="Gene3D" id="3.40.50.880">
    <property type="match status" value="1"/>
</dbReference>
<keyword evidence="2" id="KW-0456">Lyase</keyword>
<protein>
    <submittedName>
        <fullName evidence="5">Putative intracellular protease/amidase</fullName>
    </submittedName>
</protein>
<comment type="similarity">
    <text evidence="3">Belongs to the peptidase C56 family. HSP31-like subfamily.</text>
</comment>
<accession>A0A3D9H6R2</accession>
<proteinExistence type="inferred from homology"/>
<keyword evidence="5" id="KW-0378">Hydrolase</keyword>
<dbReference type="InterPro" id="IPR050325">
    <property type="entry name" value="Prot/Nucl_acid_deglycase"/>
</dbReference>
<evidence type="ECO:0000256" key="2">
    <source>
        <dbReference type="ARBA" id="ARBA00023239"/>
    </source>
</evidence>
<dbReference type="GO" id="GO:0005737">
    <property type="term" value="C:cytoplasm"/>
    <property type="evidence" value="ECO:0007669"/>
    <property type="project" value="TreeGrafter"/>
</dbReference>
<organism evidence="5 6">
    <name type="scientific">Winogradskyella eximia</name>
    <dbReference type="NCBI Taxonomy" id="262006"/>
    <lineage>
        <taxon>Bacteria</taxon>
        <taxon>Pseudomonadati</taxon>
        <taxon>Bacteroidota</taxon>
        <taxon>Flavobacteriia</taxon>
        <taxon>Flavobacteriales</taxon>
        <taxon>Flavobacteriaceae</taxon>
        <taxon>Winogradskyella</taxon>
    </lineage>
</organism>
<dbReference type="GO" id="GO:0019243">
    <property type="term" value="P:methylglyoxal catabolic process to D-lactate via S-lactoyl-glutathione"/>
    <property type="evidence" value="ECO:0007669"/>
    <property type="project" value="TreeGrafter"/>
</dbReference>
<dbReference type="Proteomes" id="UP000256980">
    <property type="component" value="Unassembled WGS sequence"/>
</dbReference>
<dbReference type="SUPFAM" id="SSF52317">
    <property type="entry name" value="Class I glutamine amidotransferase-like"/>
    <property type="match status" value="1"/>
</dbReference>
<feature type="domain" description="DJ-1/PfpI" evidence="4">
    <location>
        <begin position="95"/>
        <end position="291"/>
    </location>
</feature>
<dbReference type="CDD" id="cd03141">
    <property type="entry name" value="GATase1_Hsp31_like"/>
    <property type="match status" value="1"/>
</dbReference>
<dbReference type="AlphaFoldDB" id="A0A3D9H6R2"/>
<reference evidence="5 6" key="1">
    <citation type="submission" date="2018-07" db="EMBL/GenBank/DDBJ databases">
        <title>Genomic Encyclopedia of Type Strains, Phase III (KMG-III): the genomes of soil and plant-associated and newly described type strains.</title>
        <authorList>
            <person name="Whitman W."/>
        </authorList>
    </citation>
    <scope>NUCLEOTIDE SEQUENCE [LARGE SCALE GENOMIC DNA]</scope>
    <source>
        <strain evidence="5 6">CECT 7946</strain>
    </source>
</reference>
<comment type="caution">
    <text evidence="5">The sequence shown here is derived from an EMBL/GenBank/DDBJ whole genome shotgun (WGS) entry which is preliminary data.</text>
</comment>
<evidence type="ECO:0000313" key="5">
    <source>
        <dbReference type="EMBL" id="RED45195.1"/>
    </source>
</evidence>
<evidence type="ECO:0000259" key="4">
    <source>
        <dbReference type="Pfam" id="PF01965"/>
    </source>
</evidence>
<sequence>MSVRVARLFRRDISRTDFSTLKLTLDFILMKTLQTIVVILTLITAFSCKEHTASETVSEAQKELKTEKNMKVLFVLTSHDKLGDTGKKTGFWVEEFASPYYTLLDKGATITLATPKGGAAPIDPASDGPDAATAATERFNKDTEAKDKIANTKKLSDINADDFDAVFYPGGHGPLWDLANDNTSIALIEKFNNQKKPIAFVCHAPAALKDVKNSDGTRLVKGKKVTGFSNLEETQVGLTEVVPILVEDMLIENGAFYSNADAWAAYAIQDGNLITGQNPASSELVAEKLLEALK</sequence>
<name>A0A3D9H6R2_9FLAO</name>
<dbReference type="InterPro" id="IPR029062">
    <property type="entry name" value="Class_I_gatase-like"/>
</dbReference>
<keyword evidence="5" id="KW-0645">Protease</keyword>
<dbReference type="Pfam" id="PF01965">
    <property type="entry name" value="DJ-1_PfpI"/>
    <property type="match status" value="1"/>
</dbReference>
<dbReference type="PANTHER" id="PTHR48094:SF11">
    <property type="entry name" value="GLUTATHIONE-INDEPENDENT GLYOXALASE HSP31-RELATED"/>
    <property type="match status" value="1"/>
</dbReference>
<keyword evidence="6" id="KW-1185">Reference proteome</keyword>
<dbReference type="GO" id="GO:0008233">
    <property type="term" value="F:peptidase activity"/>
    <property type="evidence" value="ECO:0007669"/>
    <property type="project" value="UniProtKB-KW"/>
</dbReference>
<dbReference type="GO" id="GO:0006508">
    <property type="term" value="P:proteolysis"/>
    <property type="evidence" value="ECO:0007669"/>
    <property type="project" value="UniProtKB-KW"/>
</dbReference>
<dbReference type="PANTHER" id="PTHR48094">
    <property type="entry name" value="PROTEIN/NUCLEIC ACID DEGLYCASE DJ-1-RELATED"/>
    <property type="match status" value="1"/>
</dbReference>
<dbReference type="GO" id="GO:0019172">
    <property type="term" value="F:glyoxalase III activity"/>
    <property type="evidence" value="ECO:0007669"/>
    <property type="project" value="TreeGrafter"/>
</dbReference>
<dbReference type="InterPro" id="IPR002818">
    <property type="entry name" value="DJ-1/PfpI"/>
</dbReference>
<evidence type="ECO:0000256" key="3">
    <source>
        <dbReference type="ARBA" id="ARBA00038493"/>
    </source>
</evidence>
<evidence type="ECO:0000256" key="1">
    <source>
        <dbReference type="ARBA" id="ARBA00023016"/>
    </source>
</evidence>
<dbReference type="EMBL" id="QRDV01000002">
    <property type="protein sequence ID" value="RED45195.1"/>
    <property type="molecule type" value="Genomic_DNA"/>
</dbReference>
<gene>
    <name evidence="5" type="ORF">DFQ10_10262</name>
</gene>
<keyword evidence="1" id="KW-0346">Stress response</keyword>
<evidence type="ECO:0000313" key="6">
    <source>
        <dbReference type="Proteomes" id="UP000256980"/>
    </source>
</evidence>